<evidence type="ECO:0000256" key="1">
    <source>
        <dbReference type="ARBA" id="ARBA00009741"/>
    </source>
</evidence>
<dbReference type="Proteomes" id="UP000886752">
    <property type="component" value="Unassembled WGS sequence"/>
</dbReference>
<proteinExistence type="inferred from homology"/>
<dbReference type="Pfam" id="PF06325">
    <property type="entry name" value="PrmA"/>
    <property type="match status" value="1"/>
</dbReference>
<dbReference type="GO" id="GO:0032259">
    <property type="term" value="P:methylation"/>
    <property type="evidence" value="ECO:0007669"/>
    <property type="project" value="UniProtKB-KW"/>
</dbReference>
<feature type="binding site" evidence="6">
    <location>
        <position position="223"/>
    </location>
    <ligand>
        <name>S-adenosyl-L-methionine</name>
        <dbReference type="ChEBI" id="CHEBI:59789"/>
    </ligand>
</feature>
<keyword evidence="7" id="KW-0689">Ribosomal protein</keyword>
<reference evidence="7" key="1">
    <citation type="journal article" date="2021" name="PeerJ">
        <title>Extensive microbial diversity within the chicken gut microbiome revealed by metagenomics and culture.</title>
        <authorList>
            <person name="Gilroy R."/>
            <person name="Ravi A."/>
            <person name="Getino M."/>
            <person name="Pursley I."/>
            <person name="Horton D.L."/>
            <person name="Alikhan N.F."/>
            <person name="Baker D."/>
            <person name="Gharbi K."/>
            <person name="Hall N."/>
            <person name="Watson M."/>
            <person name="Adriaenssens E.M."/>
            <person name="Foster-Nyarko E."/>
            <person name="Jarju S."/>
            <person name="Secka A."/>
            <person name="Antonio M."/>
            <person name="Oren A."/>
            <person name="Chaudhuri R.R."/>
            <person name="La Ragione R."/>
            <person name="Hildebrand F."/>
            <person name="Pallen M.J."/>
        </authorList>
    </citation>
    <scope>NUCLEOTIDE SEQUENCE</scope>
    <source>
        <strain evidence="7">ChiHecec2B26-446</strain>
    </source>
</reference>
<dbReference type="InterPro" id="IPR004498">
    <property type="entry name" value="Ribosomal_PrmA_MeTrfase"/>
</dbReference>
<gene>
    <name evidence="6" type="primary">prmA</name>
    <name evidence="7" type="ORF">H9894_02070</name>
</gene>
<dbReference type="GO" id="GO:0005840">
    <property type="term" value="C:ribosome"/>
    <property type="evidence" value="ECO:0007669"/>
    <property type="project" value="UniProtKB-KW"/>
</dbReference>
<dbReference type="EC" id="2.1.1.-" evidence="6"/>
<keyword evidence="5 6" id="KW-0949">S-adenosyl-L-methionine</keyword>
<keyword evidence="3 6" id="KW-0489">Methyltransferase</keyword>
<evidence type="ECO:0000256" key="5">
    <source>
        <dbReference type="ARBA" id="ARBA00022691"/>
    </source>
</evidence>
<protein>
    <recommendedName>
        <fullName evidence="6">Ribosomal protein L11 methyltransferase</fullName>
        <shortName evidence="6">L11 Mtase</shortName>
        <ecNumber evidence="6">2.1.1.-</ecNumber>
    </recommendedName>
</protein>
<feature type="binding site" evidence="6">
    <location>
        <position position="158"/>
    </location>
    <ligand>
        <name>S-adenosyl-L-methionine</name>
        <dbReference type="ChEBI" id="CHEBI:59789"/>
    </ligand>
</feature>
<evidence type="ECO:0000256" key="6">
    <source>
        <dbReference type="HAMAP-Rule" id="MF_00735"/>
    </source>
</evidence>
<dbReference type="GO" id="GO:0005737">
    <property type="term" value="C:cytoplasm"/>
    <property type="evidence" value="ECO:0007669"/>
    <property type="project" value="UniProtKB-SubCell"/>
</dbReference>
<evidence type="ECO:0000256" key="4">
    <source>
        <dbReference type="ARBA" id="ARBA00022679"/>
    </source>
</evidence>
<reference evidence="7" key="2">
    <citation type="submission" date="2021-04" db="EMBL/GenBank/DDBJ databases">
        <authorList>
            <person name="Gilroy R."/>
        </authorList>
    </citation>
    <scope>NUCLEOTIDE SEQUENCE</scope>
    <source>
        <strain evidence="7">ChiHecec2B26-446</strain>
    </source>
</reference>
<comment type="function">
    <text evidence="6">Methylates ribosomal protein L11.</text>
</comment>
<sequence>MSEQLIRLDITAPEAAYDTLTGLLTLKVSSGWEEQSLDNGDTLFRVHCENAGLIQDVEQAVQAMVPEAECVRDNVVVQDWLTAWKEFFTPVECGTRFVVLPPWLVDKTDLGSRKAIVIEPKSAFGTGHHATTALCLGVLSDLLDEGRIGQGMRFLDLGTGSGVLGIGLVLSGLAGEGWDIDPIAIDNALENRDINKIAEKDFAIGTGSIDAVAGRDFDVVVANILARPLMEMARDIVTVKAAGGVLVLSGLLTIQTDSVAAAYQACGLGEPERVVGGEWSALVWK</sequence>
<comment type="subcellular location">
    <subcellularLocation>
        <location evidence="6">Cytoplasm</location>
    </subcellularLocation>
</comment>
<keyword evidence="4 6" id="KW-0808">Transferase</keyword>
<dbReference type="AlphaFoldDB" id="A0A9D1PV97"/>
<comment type="caution">
    <text evidence="7">The sequence shown here is derived from an EMBL/GenBank/DDBJ whole genome shotgun (WGS) entry which is preliminary data.</text>
</comment>
<feature type="binding site" evidence="6">
    <location>
        <position position="132"/>
    </location>
    <ligand>
        <name>S-adenosyl-L-methionine</name>
        <dbReference type="ChEBI" id="CHEBI:59789"/>
    </ligand>
</feature>
<evidence type="ECO:0000256" key="2">
    <source>
        <dbReference type="ARBA" id="ARBA00022490"/>
    </source>
</evidence>
<comment type="similarity">
    <text evidence="1 6">Belongs to the methyltransferase superfamily. PrmA family.</text>
</comment>
<organism evidence="7 8">
    <name type="scientific">Candidatus Desulfovibrio intestinipullorum</name>
    <dbReference type="NCBI Taxonomy" id="2838536"/>
    <lineage>
        <taxon>Bacteria</taxon>
        <taxon>Pseudomonadati</taxon>
        <taxon>Thermodesulfobacteriota</taxon>
        <taxon>Desulfovibrionia</taxon>
        <taxon>Desulfovibrionales</taxon>
        <taxon>Desulfovibrionaceae</taxon>
        <taxon>Desulfovibrio</taxon>
    </lineage>
</organism>
<name>A0A9D1PV97_9BACT</name>
<dbReference type="GO" id="GO:0008276">
    <property type="term" value="F:protein methyltransferase activity"/>
    <property type="evidence" value="ECO:0007669"/>
    <property type="project" value="UniProtKB-UniRule"/>
</dbReference>
<dbReference type="Gene3D" id="3.40.50.150">
    <property type="entry name" value="Vaccinia Virus protein VP39"/>
    <property type="match status" value="1"/>
</dbReference>
<dbReference type="CDD" id="cd02440">
    <property type="entry name" value="AdoMet_MTases"/>
    <property type="match status" value="1"/>
</dbReference>
<feature type="binding site" evidence="6">
    <location>
        <position position="179"/>
    </location>
    <ligand>
        <name>S-adenosyl-L-methionine</name>
        <dbReference type="ChEBI" id="CHEBI:59789"/>
    </ligand>
</feature>
<evidence type="ECO:0000256" key="3">
    <source>
        <dbReference type="ARBA" id="ARBA00022603"/>
    </source>
</evidence>
<dbReference type="InterPro" id="IPR029063">
    <property type="entry name" value="SAM-dependent_MTases_sf"/>
</dbReference>
<dbReference type="SUPFAM" id="SSF53335">
    <property type="entry name" value="S-adenosyl-L-methionine-dependent methyltransferases"/>
    <property type="match status" value="1"/>
</dbReference>
<evidence type="ECO:0000313" key="7">
    <source>
        <dbReference type="EMBL" id="HIV99962.1"/>
    </source>
</evidence>
<keyword evidence="2 6" id="KW-0963">Cytoplasm</keyword>
<dbReference type="HAMAP" id="MF_00735">
    <property type="entry name" value="Methyltr_PrmA"/>
    <property type="match status" value="1"/>
</dbReference>
<evidence type="ECO:0000313" key="8">
    <source>
        <dbReference type="Proteomes" id="UP000886752"/>
    </source>
</evidence>
<dbReference type="PANTHER" id="PTHR43648:SF1">
    <property type="entry name" value="ELECTRON TRANSFER FLAVOPROTEIN BETA SUBUNIT LYSINE METHYLTRANSFERASE"/>
    <property type="match status" value="1"/>
</dbReference>
<accession>A0A9D1PV97</accession>
<dbReference type="InterPro" id="IPR050078">
    <property type="entry name" value="Ribosomal_L11_MeTrfase_PrmA"/>
</dbReference>
<keyword evidence="7" id="KW-0687">Ribonucleoprotein</keyword>
<dbReference type="PANTHER" id="PTHR43648">
    <property type="entry name" value="ELECTRON TRANSFER FLAVOPROTEIN BETA SUBUNIT LYSINE METHYLTRANSFERASE"/>
    <property type="match status" value="1"/>
</dbReference>
<dbReference type="EMBL" id="DXHV01000025">
    <property type="protein sequence ID" value="HIV99962.1"/>
    <property type="molecule type" value="Genomic_DNA"/>
</dbReference>
<comment type="catalytic activity">
    <reaction evidence="6">
        <text>L-lysyl-[protein] + 3 S-adenosyl-L-methionine = N(6),N(6),N(6)-trimethyl-L-lysyl-[protein] + 3 S-adenosyl-L-homocysteine + 3 H(+)</text>
        <dbReference type="Rhea" id="RHEA:54192"/>
        <dbReference type="Rhea" id="RHEA-COMP:9752"/>
        <dbReference type="Rhea" id="RHEA-COMP:13826"/>
        <dbReference type="ChEBI" id="CHEBI:15378"/>
        <dbReference type="ChEBI" id="CHEBI:29969"/>
        <dbReference type="ChEBI" id="CHEBI:57856"/>
        <dbReference type="ChEBI" id="CHEBI:59789"/>
        <dbReference type="ChEBI" id="CHEBI:61961"/>
    </reaction>
</comment>